<name>A0AA90Z6A2_9EURY</name>
<keyword evidence="2" id="KW-1185">Reference proteome</keyword>
<reference evidence="1 2" key="1">
    <citation type="submission" date="2023-07" db="EMBL/GenBank/DDBJ databases">
        <title>Genomic Encyclopedia of Type Strains, Phase IV (KMG-IV): sequencing the most valuable type-strain genomes for metagenomic binning, comparative biology and taxonomic classification.</title>
        <authorList>
            <person name="Goeker M."/>
        </authorList>
    </citation>
    <scope>NUCLEOTIDE SEQUENCE [LARGE SCALE GENOMIC DNA]</scope>
    <source>
        <strain evidence="1 2">DSM 17273</strain>
    </source>
</reference>
<dbReference type="Proteomes" id="UP001185015">
    <property type="component" value="Unassembled WGS sequence"/>
</dbReference>
<comment type="caution">
    <text evidence="1">The sequence shown here is derived from an EMBL/GenBank/DDBJ whole genome shotgun (WGS) entry which is preliminary data.</text>
</comment>
<proteinExistence type="predicted"/>
<dbReference type="EMBL" id="JAVDQI010000001">
    <property type="protein sequence ID" value="MDR6221571.1"/>
    <property type="molecule type" value="Genomic_DNA"/>
</dbReference>
<protein>
    <submittedName>
        <fullName evidence="1">Uncharacterized protein</fullName>
    </submittedName>
</protein>
<gene>
    <name evidence="1" type="ORF">J2750_000003</name>
</gene>
<accession>A0AA90Z6A2</accession>
<sequence length="41" mass="4812">MMTKEIINLKNQSSPIPENKDDIGFASIYYLPFRFEVGKIY</sequence>
<evidence type="ECO:0000313" key="1">
    <source>
        <dbReference type="EMBL" id="MDR6221571.1"/>
    </source>
</evidence>
<dbReference type="AlphaFoldDB" id="A0AA90Z6A2"/>
<evidence type="ECO:0000313" key="2">
    <source>
        <dbReference type="Proteomes" id="UP001185015"/>
    </source>
</evidence>
<organism evidence="1 2">
    <name type="scientific">Methanococcoides alaskense</name>
    <dbReference type="NCBI Taxonomy" id="325778"/>
    <lineage>
        <taxon>Archaea</taxon>
        <taxon>Methanobacteriati</taxon>
        <taxon>Methanobacteriota</taxon>
        <taxon>Stenosarchaea group</taxon>
        <taxon>Methanomicrobia</taxon>
        <taxon>Methanosarcinales</taxon>
        <taxon>Methanosarcinaceae</taxon>
        <taxon>Methanococcoides</taxon>
    </lineage>
</organism>